<evidence type="ECO:0008006" key="3">
    <source>
        <dbReference type="Google" id="ProtNLM"/>
    </source>
</evidence>
<proteinExistence type="predicted"/>
<dbReference type="PANTHER" id="PTHR15256">
    <property type="entry name" value="INTEGRAL MEMBRANE PROTEIN DGCR2/IDD"/>
    <property type="match status" value="1"/>
</dbReference>
<dbReference type="PANTHER" id="PTHR15256:SF6">
    <property type="entry name" value="INTEGRAL MEMBRANE PROTEIN DGCR2_IDD"/>
    <property type="match status" value="1"/>
</dbReference>
<accession>T1GS79</accession>
<protein>
    <recommendedName>
        <fullName evidence="3">VWFC domain-containing protein</fullName>
    </recommendedName>
</protein>
<dbReference type="EnsemblMetazoa" id="MESCA006529-RA">
    <property type="protein sequence ID" value="MESCA006529-PA"/>
    <property type="gene ID" value="MESCA006529"/>
</dbReference>
<dbReference type="GO" id="GO:0016020">
    <property type="term" value="C:membrane"/>
    <property type="evidence" value="ECO:0007669"/>
    <property type="project" value="TreeGrafter"/>
</dbReference>
<organism evidence="1 2">
    <name type="scientific">Megaselia scalaris</name>
    <name type="common">Humpbacked fly</name>
    <name type="synonym">Phora scalaris</name>
    <dbReference type="NCBI Taxonomy" id="36166"/>
    <lineage>
        <taxon>Eukaryota</taxon>
        <taxon>Metazoa</taxon>
        <taxon>Ecdysozoa</taxon>
        <taxon>Arthropoda</taxon>
        <taxon>Hexapoda</taxon>
        <taxon>Insecta</taxon>
        <taxon>Pterygota</taxon>
        <taxon>Neoptera</taxon>
        <taxon>Endopterygota</taxon>
        <taxon>Diptera</taxon>
        <taxon>Brachycera</taxon>
        <taxon>Muscomorpha</taxon>
        <taxon>Platypezoidea</taxon>
        <taxon>Phoridae</taxon>
        <taxon>Megaseliini</taxon>
        <taxon>Megaselia</taxon>
    </lineage>
</organism>
<dbReference type="HOGENOM" id="CLU_2405689_0_0_1"/>
<evidence type="ECO:0000313" key="2">
    <source>
        <dbReference type="Proteomes" id="UP000015102"/>
    </source>
</evidence>
<keyword evidence="2" id="KW-1185">Reference proteome</keyword>
<name>T1GS79_MEGSC</name>
<dbReference type="STRING" id="36166.T1GS79"/>
<reference evidence="2" key="1">
    <citation type="submission" date="2013-02" db="EMBL/GenBank/DDBJ databases">
        <authorList>
            <person name="Hughes D."/>
        </authorList>
    </citation>
    <scope>NUCLEOTIDE SEQUENCE</scope>
    <source>
        <strain>Durham</strain>
        <strain evidence="2">NC isolate 2 -- Noor lab</strain>
    </source>
</reference>
<evidence type="ECO:0000313" key="1">
    <source>
        <dbReference type="EnsemblMetazoa" id="MESCA006529-PA"/>
    </source>
</evidence>
<reference evidence="1" key="2">
    <citation type="submission" date="2015-06" db="UniProtKB">
        <authorList>
            <consortium name="EnsemblMetazoa"/>
        </authorList>
    </citation>
    <scope>IDENTIFICATION</scope>
</reference>
<dbReference type="EMBL" id="CAQQ02141013">
    <property type="status" value="NOT_ANNOTATED_CDS"/>
    <property type="molecule type" value="Genomic_DNA"/>
</dbReference>
<dbReference type="Proteomes" id="UP000015102">
    <property type="component" value="Unassembled WGS sequence"/>
</dbReference>
<sequence>MIDWLVPNKSLRLRVKNQSVVSGNTQLANTNNAQCRDNSGKLYEDGMHYMPGPGNCLLCICDNGQPKGCKIVLCEVQCKSFEVRHWKKNCCEV</sequence>
<dbReference type="AlphaFoldDB" id="T1GS79"/>
<dbReference type="EMBL" id="CAQQ02141014">
    <property type="status" value="NOT_ANNOTATED_CDS"/>
    <property type="molecule type" value="Genomic_DNA"/>
</dbReference>
<dbReference type="InterPro" id="IPR042378">
    <property type="entry name" value="IDD"/>
</dbReference>